<dbReference type="AlphaFoldDB" id="A0A251X8M3"/>
<dbReference type="InterPro" id="IPR006439">
    <property type="entry name" value="HAD-SF_hydro_IA"/>
</dbReference>
<accession>A0A251X8M3</accession>
<gene>
    <name evidence="1" type="ORF">TPSD3_06985</name>
</gene>
<dbReference type="SFLD" id="SFLDS00003">
    <property type="entry name" value="Haloacid_Dehalogenase"/>
    <property type="match status" value="1"/>
</dbReference>
<dbReference type="SFLD" id="SFLDG01135">
    <property type="entry name" value="C1.5.6:_HAD__Beta-PGM__Phospha"/>
    <property type="match status" value="1"/>
</dbReference>
<dbReference type="SFLD" id="SFLDG01129">
    <property type="entry name" value="C1.5:_HAD__Beta-PGM__Phosphata"/>
    <property type="match status" value="1"/>
</dbReference>
<dbReference type="SUPFAM" id="SSF56784">
    <property type="entry name" value="HAD-like"/>
    <property type="match status" value="1"/>
</dbReference>
<dbReference type="Gene3D" id="3.40.50.1000">
    <property type="entry name" value="HAD superfamily/HAD-like"/>
    <property type="match status" value="1"/>
</dbReference>
<dbReference type="Gene3D" id="1.10.150.240">
    <property type="entry name" value="Putative phosphatase, domain 2"/>
    <property type="match status" value="1"/>
</dbReference>
<dbReference type="Pfam" id="PF00702">
    <property type="entry name" value="Hydrolase"/>
    <property type="match status" value="1"/>
</dbReference>
<organism evidence="1 2">
    <name type="scientific">Thioflexithrix psekupsensis</name>
    <dbReference type="NCBI Taxonomy" id="1570016"/>
    <lineage>
        <taxon>Bacteria</taxon>
        <taxon>Pseudomonadati</taxon>
        <taxon>Pseudomonadota</taxon>
        <taxon>Gammaproteobacteria</taxon>
        <taxon>Thiotrichales</taxon>
        <taxon>Thioflexithrix</taxon>
    </lineage>
</organism>
<dbReference type="InterPro" id="IPR023198">
    <property type="entry name" value="PGP-like_dom2"/>
</dbReference>
<comment type="caution">
    <text evidence="1">The sequence shown here is derived from an EMBL/GenBank/DDBJ whole genome shotgun (WGS) entry which is preliminary data.</text>
</comment>
<proteinExistence type="predicted"/>
<keyword evidence="2" id="KW-1185">Reference proteome</keyword>
<reference evidence="1 2" key="1">
    <citation type="submission" date="2016-12" db="EMBL/GenBank/DDBJ databases">
        <title>Thioflexothrix psekupsii D3 genome sequencing and assembly.</title>
        <authorList>
            <person name="Fomenkov A."/>
            <person name="Vincze T."/>
            <person name="Grabovich M."/>
            <person name="Anton B.P."/>
            <person name="Dubinina G."/>
            <person name="Orlova M."/>
            <person name="Belousova E."/>
            <person name="Roberts R.J."/>
        </authorList>
    </citation>
    <scope>NUCLEOTIDE SEQUENCE [LARGE SCALE GENOMIC DNA]</scope>
    <source>
        <strain evidence="1">D3</strain>
    </source>
</reference>
<dbReference type="PANTHER" id="PTHR18901">
    <property type="entry name" value="2-DEOXYGLUCOSE-6-PHOSPHATE PHOSPHATASE 2"/>
    <property type="match status" value="1"/>
</dbReference>
<dbReference type="InterPro" id="IPR036412">
    <property type="entry name" value="HAD-like_sf"/>
</dbReference>
<evidence type="ECO:0000313" key="1">
    <source>
        <dbReference type="EMBL" id="OUD14077.1"/>
    </source>
</evidence>
<dbReference type="OrthoDB" id="9800058at2"/>
<dbReference type="NCBIfam" id="TIGR01509">
    <property type="entry name" value="HAD-SF-IA-v3"/>
    <property type="match status" value="1"/>
</dbReference>
<evidence type="ECO:0008006" key="3">
    <source>
        <dbReference type="Google" id="ProtNLM"/>
    </source>
</evidence>
<dbReference type="RefSeq" id="WP_086487861.1">
    <property type="nucleotide sequence ID" value="NZ_MSLT01000012.1"/>
</dbReference>
<dbReference type="InterPro" id="IPR023214">
    <property type="entry name" value="HAD_sf"/>
</dbReference>
<dbReference type="EMBL" id="MSLT01000012">
    <property type="protein sequence ID" value="OUD14077.1"/>
    <property type="molecule type" value="Genomic_DNA"/>
</dbReference>
<sequence>MNALITHVIFDLDGVLLDTEKFYTAATQEIAKQYGRSLDWDTKSRMIGRDVRVAAQIVIDALQLPLSIAEYVEQRDRRLRDYFPHAQAMPGAVALTASLRARAIPHAIATSSPSESFGLKMQQHQAWLQQFAAVICGDSAGIRALKPAPDVFLAAAAAMNAPPAHCLVFEDSPAGIQAAKAAGMFVVALTDSVYNPEIYQAADLRISHLGDFNLQDWGLE</sequence>
<dbReference type="Proteomes" id="UP000194798">
    <property type="component" value="Unassembled WGS sequence"/>
</dbReference>
<dbReference type="FunFam" id="1.10.150.240:FF:000001">
    <property type="entry name" value="Haloacid dehalogenase-like hydrolase domain"/>
    <property type="match status" value="1"/>
</dbReference>
<evidence type="ECO:0000313" key="2">
    <source>
        <dbReference type="Proteomes" id="UP000194798"/>
    </source>
</evidence>
<dbReference type="PANTHER" id="PTHR18901:SF38">
    <property type="entry name" value="PSEUDOURIDINE-5'-PHOSPHATASE"/>
    <property type="match status" value="1"/>
</dbReference>
<dbReference type="GO" id="GO:0016791">
    <property type="term" value="F:phosphatase activity"/>
    <property type="evidence" value="ECO:0007669"/>
    <property type="project" value="TreeGrafter"/>
</dbReference>
<name>A0A251X8M3_9GAMM</name>
<protein>
    <recommendedName>
        <fullName evidence="3">HAD family hydrolase</fullName>
    </recommendedName>
</protein>